<accession>A0A8J6NVJ9</accession>
<dbReference type="PANTHER" id="PTHR11727:SF7">
    <property type="entry name" value="DIMETHYLADENOSINE TRANSFERASE-RELATED"/>
    <property type="match status" value="1"/>
</dbReference>
<dbReference type="EC" id="2.1.1.182" evidence="7"/>
<protein>
    <recommendedName>
        <fullName evidence="7">Ribosomal RNA small subunit methyltransferase A</fullName>
        <ecNumber evidence="7">2.1.1.182</ecNumber>
    </recommendedName>
    <alternativeName>
        <fullName evidence="7">16S rRNA (adenine(1518)-N(6)/adenine(1519)-N(6))-dimethyltransferase</fullName>
    </alternativeName>
    <alternativeName>
        <fullName evidence="7">16S rRNA dimethyladenosine transferase</fullName>
    </alternativeName>
    <alternativeName>
        <fullName evidence="7">16S rRNA dimethylase</fullName>
    </alternativeName>
    <alternativeName>
        <fullName evidence="7">S-adenosylmethionine-6-N', N'-adenosyl(rRNA) dimethyltransferase</fullName>
    </alternativeName>
</protein>
<dbReference type="GO" id="GO:0003723">
    <property type="term" value="F:RNA binding"/>
    <property type="evidence" value="ECO:0007669"/>
    <property type="project" value="UniProtKB-UniRule"/>
</dbReference>
<keyword evidence="1 7" id="KW-0963">Cytoplasm</keyword>
<evidence type="ECO:0000256" key="3">
    <source>
        <dbReference type="ARBA" id="ARBA00022603"/>
    </source>
</evidence>
<dbReference type="InterPro" id="IPR023165">
    <property type="entry name" value="rRNA_Ade_diMease-like_C"/>
</dbReference>
<feature type="binding site" evidence="8">
    <location>
        <position position="70"/>
    </location>
    <ligand>
        <name>S-adenosyl-L-methionine</name>
        <dbReference type="ChEBI" id="CHEBI:59789"/>
    </ligand>
</feature>
<dbReference type="HAMAP" id="MF_00607">
    <property type="entry name" value="16SrRNA_methyltr_A"/>
    <property type="match status" value="1"/>
</dbReference>
<dbReference type="Gene3D" id="1.10.8.100">
    <property type="entry name" value="Ribosomal RNA adenine dimethylase-like, domain 2"/>
    <property type="match status" value="1"/>
</dbReference>
<dbReference type="PANTHER" id="PTHR11727">
    <property type="entry name" value="DIMETHYLADENOSINE TRANSFERASE"/>
    <property type="match status" value="1"/>
</dbReference>
<dbReference type="EMBL" id="JACNJH010000177">
    <property type="protein sequence ID" value="MBC8362254.1"/>
    <property type="molecule type" value="Genomic_DNA"/>
</dbReference>
<feature type="binding site" evidence="7 8">
    <location>
        <position position="24"/>
    </location>
    <ligand>
        <name>S-adenosyl-L-methionine</name>
        <dbReference type="ChEBI" id="CHEBI:59789"/>
    </ligand>
</feature>
<evidence type="ECO:0000256" key="8">
    <source>
        <dbReference type="PROSITE-ProRule" id="PRU01026"/>
    </source>
</evidence>
<comment type="catalytic activity">
    <reaction evidence="7">
        <text>adenosine(1518)/adenosine(1519) in 16S rRNA + 4 S-adenosyl-L-methionine = N(6)-dimethyladenosine(1518)/N(6)-dimethyladenosine(1519) in 16S rRNA + 4 S-adenosyl-L-homocysteine + 4 H(+)</text>
        <dbReference type="Rhea" id="RHEA:19609"/>
        <dbReference type="Rhea" id="RHEA-COMP:10232"/>
        <dbReference type="Rhea" id="RHEA-COMP:10233"/>
        <dbReference type="ChEBI" id="CHEBI:15378"/>
        <dbReference type="ChEBI" id="CHEBI:57856"/>
        <dbReference type="ChEBI" id="CHEBI:59789"/>
        <dbReference type="ChEBI" id="CHEBI:74411"/>
        <dbReference type="ChEBI" id="CHEBI:74493"/>
        <dbReference type="EC" id="2.1.1.182"/>
    </reaction>
</comment>
<dbReference type="InterPro" id="IPR029063">
    <property type="entry name" value="SAM-dependent_MTases_sf"/>
</dbReference>
<dbReference type="GO" id="GO:0005829">
    <property type="term" value="C:cytosol"/>
    <property type="evidence" value="ECO:0007669"/>
    <property type="project" value="TreeGrafter"/>
</dbReference>
<comment type="subcellular location">
    <subcellularLocation>
        <location evidence="7">Cytoplasm</location>
    </subcellularLocation>
</comment>
<dbReference type="CDD" id="cd02440">
    <property type="entry name" value="AdoMet_MTases"/>
    <property type="match status" value="1"/>
</dbReference>
<keyword evidence="3 7" id="KW-0489">Methyltransferase</keyword>
<gene>
    <name evidence="7 10" type="primary">rsmA</name>
    <name evidence="7" type="synonym">ksgA</name>
    <name evidence="10" type="ORF">H8E23_12750</name>
</gene>
<evidence type="ECO:0000256" key="4">
    <source>
        <dbReference type="ARBA" id="ARBA00022679"/>
    </source>
</evidence>
<keyword evidence="6 7" id="KW-0694">RNA-binding</keyword>
<comment type="caution">
    <text evidence="10">The sequence shown here is derived from an EMBL/GenBank/DDBJ whole genome shotgun (WGS) entry which is preliminary data.</text>
</comment>
<feature type="binding site" evidence="7 8">
    <location>
        <position position="22"/>
    </location>
    <ligand>
        <name>S-adenosyl-L-methionine</name>
        <dbReference type="ChEBI" id="CHEBI:59789"/>
    </ligand>
</feature>
<proteinExistence type="inferred from homology"/>
<organism evidence="10 11">
    <name type="scientific">Candidatus Desulfatibia profunda</name>
    <dbReference type="NCBI Taxonomy" id="2841695"/>
    <lineage>
        <taxon>Bacteria</taxon>
        <taxon>Pseudomonadati</taxon>
        <taxon>Thermodesulfobacteriota</taxon>
        <taxon>Desulfobacteria</taxon>
        <taxon>Desulfobacterales</taxon>
        <taxon>Desulfobacterales incertae sedis</taxon>
        <taxon>Candidatus Desulfatibia</taxon>
    </lineage>
</organism>
<dbReference type="InterPro" id="IPR011530">
    <property type="entry name" value="rRNA_adenine_dimethylase"/>
</dbReference>
<keyword evidence="5 7" id="KW-0949">S-adenosyl-L-methionine</keyword>
<dbReference type="PROSITE" id="PS51689">
    <property type="entry name" value="SAM_RNA_A_N6_MT"/>
    <property type="match status" value="1"/>
</dbReference>
<dbReference type="Gene3D" id="3.40.50.150">
    <property type="entry name" value="Vaccinia Virus protein VP39"/>
    <property type="match status" value="1"/>
</dbReference>
<comment type="caution">
    <text evidence="7 8">Lacks conserved residue(s) required for the propagation of feature annotation.</text>
</comment>
<keyword evidence="4 7" id="KW-0808">Transferase</keyword>
<evidence type="ECO:0000313" key="10">
    <source>
        <dbReference type="EMBL" id="MBC8362254.1"/>
    </source>
</evidence>
<evidence type="ECO:0000256" key="2">
    <source>
        <dbReference type="ARBA" id="ARBA00022552"/>
    </source>
</evidence>
<reference evidence="10 11" key="1">
    <citation type="submission" date="2020-08" db="EMBL/GenBank/DDBJ databases">
        <title>Bridging the membrane lipid divide: bacteria of the FCB group superphylum have the potential to synthesize archaeal ether lipids.</title>
        <authorList>
            <person name="Villanueva L."/>
            <person name="Von Meijenfeldt F.A.B."/>
            <person name="Westbye A.B."/>
            <person name="Yadav S."/>
            <person name="Hopmans E.C."/>
            <person name="Dutilh B.E."/>
            <person name="Sinninghe Damste J.S."/>
        </authorList>
    </citation>
    <scope>NUCLEOTIDE SEQUENCE [LARGE SCALE GENOMIC DNA]</scope>
    <source>
        <strain evidence="10">NIOZ-UU30</strain>
    </source>
</reference>
<evidence type="ECO:0000256" key="5">
    <source>
        <dbReference type="ARBA" id="ARBA00022691"/>
    </source>
</evidence>
<evidence type="ECO:0000256" key="7">
    <source>
        <dbReference type="HAMAP-Rule" id="MF_00607"/>
    </source>
</evidence>
<comment type="similarity">
    <text evidence="7">Belongs to the class I-like SAM-binding methyltransferase superfamily. rRNA adenine N(6)-methyltransferase family. RsmA subfamily.</text>
</comment>
<dbReference type="InterPro" id="IPR020598">
    <property type="entry name" value="rRNA_Ade_methylase_Trfase_N"/>
</dbReference>
<evidence type="ECO:0000259" key="9">
    <source>
        <dbReference type="SMART" id="SM00650"/>
    </source>
</evidence>
<evidence type="ECO:0000256" key="1">
    <source>
        <dbReference type="ARBA" id="ARBA00022490"/>
    </source>
</evidence>
<evidence type="ECO:0000256" key="6">
    <source>
        <dbReference type="ARBA" id="ARBA00022884"/>
    </source>
</evidence>
<dbReference type="Proteomes" id="UP000603434">
    <property type="component" value="Unassembled WGS sequence"/>
</dbReference>
<name>A0A8J6NVJ9_9BACT</name>
<dbReference type="NCBIfam" id="TIGR00755">
    <property type="entry name" value="ksgA"/>
    <property type="match status" value="1"/>
</dbReference>
<dbReference type="SMART" id="SM00650">
    <property type="entry name" value="rADc"/>
    <property type="match status" value="1"/>
</dbReference>
<feature type="binding site" evidence="7 8">
    <location>
        <position position="119"/>
    </location>
    <ligand>
        <name>S-adenosyl-L-methionine</name>
        <dbReference type="ChEBI" id="CHEBI:59789"/>
    </ligand>
</feature>
<comment type="function">
    <text evidence="7">Specifically dimethylates two adjacent adenosines (A1518 and A1519) in the loop of a conserved hairpin near the 3'-end of 16S rRNA in the 30S particle. May play a critical role in biogenesis of 30S subunits.</text>
</comment>
<dbReference type="GO" id="GO:0052908">
    <property type="term" value="F:16S rRNA (adenine(1518)-N(6)/adenine(1519)-N(6))-dimethyltransferase activity"/>
    <property type="evidence" value="ECO:0007669"/>
    <property type="project" value="UniProtKB-EC"/>
</dbReference>
<dbReference type="FunFam" id="1.10.8.100:FF:000001">
    <property type="entry name" value="Ribosomal RNA small subunit methyltransferase A"/>
    <property type="match status" value="1"/>
</dbReference>
<evidence type="ECO:0000313" key="11">
    <source>
        <dbReference type="Proteomes" id="UP000603434"/>
    </source>
</evidence>
<sequence length="286" mass="31841">MKSPRTLLAAHNLRAKKQLGQNFLADPSAAAMIVSRSRILPEDVVLEIGAGLGALTIPVAQIAEKVYAVDKDRNILDILKTELSANNLTNVVLMEKNILNVDIQALAETVGRKIIVMGNLPYNISSQILVRLITSRIVVSRAVLMFQKELAQRIRALPGCKEYGRLTVMLRYCSDIKKLADVKASLFFPKPKVDSEVLEIEFKTLTEHSAIDEAFLFRVVKAGFGNRRKTLRNALAASELKIDSKTAAQLLKCSNIDPVRRAETLSVEEFVRLSNTLFKLKTDNFH</sequence>
<keyword evidence="2 7" id="KW-0698">rRNA processing</keyword>
<feature type="binding site" evidence="7 8">
    <location>
        <position position="49"/>
    </location>
    <ligand>
        <name>S-adenosyl-L-methionine</name>
        <dbReference type="ChEBI" id="CHEBI:59789"/>
    </ligand>
</feature>
<dbReference type="InterPro" id="IPR001737">
    <property type="entry name" value="KsgA/Erm"/>
</dbReference>
<dbReference type="Pfam" id="PF00398">
    <property type="entry name" value="RrnaAD"/>
    <property type="match status" value="1"/>
</dbReference>
<dbReference type="SUPFAM" id="SSF53335">
    <property type="entry name" value="S-adenosyl-L-methionine-dependent methyltransferases"/>
    <property type="match status" value="1"/>
</dbReference>
<feature type="domain" description="Ribosomal RNA adenine methylase transferase N-terminal" evidence="9">
    <location>
        <begin position="29"/>
        <end position="204"/>
    </location>
</feature>
<dbReference type="AlphaFoldDB" id="A0A8J6NVJ9"/>